<dbReference type="EMBL" id="CP019937">
    <property type="protein sequence ID" value="ARO15272.1"/>
    <property type="molecule type" value="Genomic_DNA"/>
</dbReference>
<organism evidence="3 4">
    <name type="scientific">Ketogulonicigenium robustum</name>
    <dbReference type="NCBI Taxonomy" id="92947"/>
    <lineage>
        <taxon>Bacteria</taxon>
        <taxon>Pseudomonadati</taxon>
        <taxon>Pseudomonadota</taxon>
        <taxon>Alphaproteobacteria</taxon>
        <taxon>Rhodobacterales</taxon>
        <taxon>Roseobacteraceae</taxon>
        <taxon>Ketogulonicigenium</taxon>
    </lineage>
</organism>
<dbReference type="PROSITE" id="PS51257">
    <property type="entry name" value="PROKAR_LIPOPROTEIN"/>
    <property type="match status" value="1"/>
</dbReference>
<dbReference type="PANTHER" id="PTHR40469:SF2">
    <property type="entry name" value="GALACTOSE-BINDING DOMAIN-LIKE SUPERFAMILY PROTEIN"/>
    <property type="match status" value="1"/>
</dbReference>
<dbReference type="AlphaFoldDB" id="A0A1W6P188"/>
<keyword evidence="3" id="KW-0378">Hydrolase</keyword>
<dbReference type="STRING" id="92947.BVG79_01930"/>
<dbReference type="RefSeq" id="WP_085786691.1">
    <property type="nucleotide sequence ID" value="NZ_CP019937.1"/>
</dbReference>
<evidence type="ECO:0000313" key="3">
    <source>
        <dbReference type="EMBL" id="ARO15272.1"/>
    </source>
</evidence>
<keyword evidence="1" id="KW-0732">Signal</keyword>
<reference evidence="3 4" key="1">
    <citation type="submission" date="2017-02" db="EMBL/GenBank/DDBJ databases">
        <title>Ketogulonicigenium robustum SPU B003 Genome sequencing and assembly.</title>
        <authorList>
            <person name="Li Y."/>
            <person name="Liu L."/>
            <person name="Wang C."/>
            <person name="Zhang M."/>
            <person name="Zhang T."/>
            <person name="Zhang Y."/>
        </authorList>
    </citation>
    <scope>NUCLEOTIDE SEQUENCE [LARGE SCALE GENOMIC DNA]</scope>
    <source>
        <strain evidence="3 4">SPU_B003</strain>
    </source>
</reference>
<name>A0A1W6P188_9RHOB</name>
<dbReference type="OrthoDB" id="9785923at2"/>
<dbReference type="PANTHER" id="PTHR40469">
    <property type="entry name" value="SECRETED GLYCOSYL HYDROLASE"/>
    <property type="match status" value="1"/>
</dbReference>
<dbReference type="KEGG" id="kro:BVG79_01930"/>
<dbReference type="InterPro" id="IPR029062">
    <property type="entry name" value="Class_I_gatase-like"/>
</dbReference>
<evidence type="ECO:0000256" key="1">
    <source>
        <dbReference type="SAM" id="SignalP"/>
    </source>
</evidence>
<dbReference type="InterPro" id="IPR029010">
    <property type="entry name" value="ThuA-like"/>
</dbReference>
<protein>
    <submittedName>
        <fullName evidence="3">Secreted glycosyl hydrolase</fullName>
    </submittedName>
</protein>
<sequence>MTLKSLSKLAIAGTMALGCTLVGQAANAQNGAVCQGLDPACYNDWGGRDPATNGYSVLIYSRVAEGSNPHANTPYGIARLTDLLESADIKVTATSEVTDVQGARQLRAYDAVIFFNTQRDVLDSAAMMALRIYMESGGGFVGIHNAFGTMYNWEWYRGLLGNTQLFDHGPNQPGTVNVITAGDASTRDLQPSFTVTDEFYNIWPDPQMGGNIRVLLASDDSTRERGTQGYNGHPGTYEGLHPVSWCHYYDGGRAFLTVLGHTEEIFDDANFRAHILGGVESAMGRQPFCQGE</sequence>
<gene>
    <name evidence="3" type="ORF">BVG79_01930</name>
</gene>
<dbReference type="Gene3D" id="3.40.50.880">
    <property type="match status" value="1"/>
</dbReference>
<accession>A0A1W6P188</accession>
<feature type="chain" id="PRO_5012868266" evidence="1">
    <location>
        <begin position="26"/>
        <end position="292"/>
    </location>
</feature>
<feature type="signal peptide" evidence="1">
    <location>
        <begin position="1"/>
        <end position="25"/>
    </location>
</feature>
<feature type="domain" description="ThuA-like" evidence="2">
    <location>
        <begin position="57"/>
        <end position="280"/>
    </location>
</feature>
<proteinExistence type="predicted"/>
<evidence type="ECO:0000259" key="2">
    <source>
        <dbReference type="Pfam" id="PF06283"/>
    </source>
</evidence>
<dbReference type="Pfam" id="PF06283">
    <property type="entry name" value="ThuA"/>
    <property type="match status" value="1"/>
</dbReference>
<dbReference type="SUPFAM" id="SSF52317">
    <property type="entry name" value="Class I glutamine amidotransferase-like"/>
    <property type="match status" value="1"/>
</dbReference>
<keyword evidence="4" id="KW-1185">Reference proteome</keyword>
<dbReference type="GO" id="GO:0016787">
    <property type="term" value="F:hydrolase activity"/>
    <property type="evidence" value="ECO:0007669"/>
    <property type="project" value="UniProtKB-KW"/>
</dbReference>
<dbReference type="Proteomes" id="UP000242447">
    <property type="component" value="Chromosome"/>
</dbReference>
<evidence type="ECO:0000313" key="4">
    <source>
        <dbReference type="Proteomes" id="UP000242447"/>
    </source>
</evidence>